<feature type="domain" description="NmrA-like" evidence="1">
    <location>
        <begin position="3"/>
        <end position="221"/>
    </location>
</feature>
<dbReference type="InterPro" id="IPR036291">
    <property type="entry name" value="NAD(P)-bd_dom_sf"/>
</dbReference>
<dbReference type="Pfam" id="PF05368">
    <property type="entry name" value="NmrA"/>
    <property type="match status" value="1"/>
</dbReference>
<dbReference type="Proteomes" id="UP001589647">
    <property type="component" value="Unassembled WGS sequence"/>
</dbReference>
<accession>A0ABV5IPR8</accession>
<dbReference type="InterPro" id="IPR008030">
    <property type="entry name" value="NmrA-like"/>
</dbReference>
<sequence>MSGILVTGATGNVGRHVVSSLAEAGHEVRALVRDPARAVLPEGVEPVRGDLASFDTVEQALRGVDRVYLMWPGIPVDPRVVTTVAERAERVAYLSADVADLADGEPATIYHQEIERLIRKSGTRWTFVRAIDFATNTLAWAPQIRTGVVRLPYGKGARSVIHERDIADVAAHVLTTPGHDGAKYVITGPESIPQEELARTIGEAIGREVRWEDLPPEIAREQLTAAWGNPAFVEARLRAWESFTHTPERVTGTVEELLGRPARTFRSWARDHAADFLAG</sequence>
<evidence type="ECO:0000313" key="2">
    <source>
        <dbReference type="EMBL" id="MFB9206528.1"/>
    </source>
</evidence>
<proteinExistence type="predicted"/>
<reference evidence="2 3" key="1">
    <citation type="submission" date="2024-09" db="EMBL/GenBank/DDBJ databases">
        <authorList>
            <person name="Sun Q."/>
            <person name="Mori K."/>
        </authorList>
    </citation>
    <scope>NUCLEOTIDE SEQUENCE [LARGE SCALE GENOMIC DNA]</scope>
    <source>
        <strain evidence="2 3">CCM 3426</strain>
    </source>
</reference>
<dbReference type="PANTHER" id="PTHR43162:SF1">
    <property type="entry name" value="PRESTALK A DIFFERENTIATION PROTEIN A"/>
    <property type="match status" value="1"/>
</dbReference>
<dbReference type="SUPFAM" id="SSF51735">
    <property type="entry name" value="NAD(P)-binding Rossmann-fold domains"/>
    <property type="match status" value="1"/>
</dbReference>
<dbReference type="PANTHER" id="PTHR43162">
    <property type="match status" value="1"/>
</dbReference>
<dbReference type="Gene3D" id="3.90.25.10">
    <property type="entry name" value="UDP-galactose 4-epimerase, domain 1"/>
    <property type="match status" value="1"/>
</dbReference>
<keyword evidence="3" id="KW-1185">Reference proteome</keyword>
<comment type="caution">
    <text evidence="2">The sequence shown here is derived from an EMBL/GenBank/DDBJ whole genome shotgun (WGS) entry which is preliminary data.</text>
</comment>
<protein>
    <submittedName>
        <fullName evidence="2">NAD(P)H-binding protein</fullName>
    </submittedName>
</protein>
<evidence type="ECO:0000259" key="1">
    <source>
        <dbReference type="Pfam" id="PF05368"/>
    </source>
</evidence>
<dbReference type="EMBL" id="JBHMEI010000038">
    <property type="protein sequence ID" value="MFB9206528.1"/>
    <property type="molecule type" value="Genomic_DNA"/>
</dbReference>
<name>A0ABV5IPR8_9ACTN</name>
<gene>
    <name evidence="2" type="ORF">ACFFV7_35390</name>
</gene>
<dbReference type="Gene3D" id="3.40.50.720">
    <property type="entry name" value="NAD(P)-binding Rossmann-like Domain"/>
    <property type="match status" value="1"/>
</dbReference>
<evidence type="ECO:0000313" key="3">
    <source>
        <dbReference type="Proteomes" id="UP001589647"/>
    </source>
</evidence>
<dbReference type="InterPro" id="IPR051604">
    <property type="entry name" value="Ergot_Alk_Oxidoreductase"/>
</dbReference>
<organism evidence="2 3">
    <name type="scientific">Nonomuraea spiralis</name>
    <dbReference type="NCBI Taxonomy" id="46182"/>
    <lineage>
        <taxon>Bacteria</taxon>
        <taxon>Bacillati</taxon>
        <taxon>Actinomycetota</taxon>
        <taxon>Actinomycetes</taxon>
        <taxon>Streptosporangiales</taxon>
        <taxon>Streptosporangiaceae</taxon>
        <taxon>Nonomuraea</taxon>
    </lineage>
</organism>
<dbReference type="RefSeq" id="WP_189652869.1">
    <property type="nucleotide sequence ID" value="NZ_BMRC01000032.1"/>
</dbReference>